<organism evidence="3">
    <name type="scientific">Candida tenuis (strain ATCC 10573 / BCRC 21748 / CBS 615 / JCM 9827 / NBRC 10315 / NRRL Y-1498 / VKM Y-70)</name>
    <name type="common">Yeast</name>
    <name type="synonym">Yamadazyma tenuis</name>
    <dbReference type="NCBI Taxonomy" id="590646"/>
    <lineage>
        <taxon>Eukaryota</taxon>
        <taxon>Fungi</taxon>
        <taxon>Dikarya</taxon>
        <taxon>Ascomycota</taxon>
        <taxon>Saccharomycotina</taxon>
        <taxon>Pichiomycetes</taxon>
        <taxon>Debaryomycetaceae</taxon>
        <taxon>Yamadazyma</taxon>
    </lineage>
</organism>
<feature type="region of interest" description="Disordered" evidence="1">
    <location>
        <begin position="188"/>
        <end position="207"/>
    </location>
</feature>
<name>G3BCC4_CANTC</name>
<dbReference type="KEGG" id="cten:18250590"/>
<proteinExistence type="predicted"/>
<evidence type="ECO:0000313" key="3">
    <source>
        <dbReference type="Proteomes" id="UP000000707"/>
    </source>
</evidence>
<sequence length="492" mass="56848">MELVQPYKKREDFYHDGLVNPTPYVEPIEPVVMRIPVPRDLDVNQIIAENTEKLNHETDEPQTDDDEAPLAHFVPLPQLQAASLKDQVTLVVFKGFRPVKDRFIERIFNTITRHYKWSKLESADSLVVYLQARTLKDLKLVQANLDLFDGISESVSVNTYGVSLDEVPLKDIDKPTVQNTISSILNHSNNFVDPSQESRDPSDYGQSYKVDSNELIEVPNSMKEAITQELIKFRSIMLIKEKQKRSRELAEERSKSKRLMNQLFNKNLDVQMEVEPELEAQEPAEVMPELDDAQYEQYLEKESARQHGERYKAKLGDLVQLKTRKAHLVARHQKAKNYELYLIDNKFKFIDDLKNTEERFDFSSYLRLRSKEKQKEEEVDEIDRVEHADDVEEPMQEPMKEVPVEVEVAPLPFASDVKAPDVTGLSEAQLGKVKTKIEQLVELYIGIKETELVEFIYDSLVDKSIDMAELTETFDNDAVSLINDLNEFIKGI</sequence>
<evidence type="ECO:0000256" key="1">
    <source>
        <dbReference type="SAM" id="MobiDB-lite"/>
    </source>
</evidence>
<dbReference type="Proteomes" id="UP000000707">
    <property type="component" value="Unassembled WGS sequence"/>
</dbReference>
<dbReference type="GeneID" id="18250590"/>
<accession>G3BCC4</accession>
<dbReference type="STRING" id="590646.G3BCC4"/>
<dbReference type="AlphaFoldDB" id="G3BCC4"/>
<dbReference type="OrthoDB" id="6275295at2759"/>
<keyword evidence="3" id="KW-1185">Reference proteome</keyword>
<evidence type="ECO:0000313" key="2">
    <source>
        <dbReference type="EMBL" id="EGV60802.1"/>
    </source>
</evidence>
<gene>
    <name evidence="2" type="ORF">CANTEDRAFT_96240</name>
</gene>
<dbReference type="EMBL" id="GL996528">
    <property type="protein sequence ID" value="EGV60802.1"/>
    <property type="molecule type" value="Genomic_DNA"/>
</dbReference>
<protein>
    <submittedName>
        <fullName evidence="2">Uncharacterized protein</fullName>
    </submittedName>
</protein>
<dbReference type="eggNOG" id="ENOG502S6GF">
    <property type="taxonomic scope" value="Eukaryota"/>
</dbReference>
<dbReference type="HOGENOM" id="CLU_478950_0_0_1"/>
<reference evidence="2 3" key="1">
    <citation type="journal article" date="2011" name="Proc. Natl. Acad. Sci. U.S.A.">
        <title>Comparative genomics of xylose-fermenting fungi for enhanced biofuel production.</title>
        <authorList>
            <person name="Wohlbach D.J."/>
            <person name="Kuo A."/>
            <person name="Sato T.K."/>
            <person name="Potts K.M."/>
            <person name="Salamov A.A."/>
            <person name="LaButti K.M."/>
            <person name="Sun H."/>
            <person name="Clum A."/>
            <person name="Pangilinan J.L."/>
            <person name="Lindquist E.A."/>
            <person name="Lucas S."/>
            <person name="Lapidus A."/>
            <person name="Jin M."/>
            <person name="Gunawan C."/>
            <person name="Balan V."/>
            <person name="Dale B.E."/>
            <person name="Jeffries T.W."/>
            <person name="Zinkel R."/>
            <person name="Barry K.W."/>
            <person name="Grigoriev I.V."/>
            <person name="Gasch A.P."/>
        </authorList>
    </citation>
    <scope>NUCLEOTIDE SEQUENCE [LARGE SCALE GENOMIC DNA]</scope>
    <source>
        <strain evidence="3">ATCC 10573 / BCRC 21748 / CBS 615 / JCM 9827 / NBRC 10315 / NRRL Y-1498 / VKM Y-70</strain>
    </source>
</reference>